<evidence type="ECO:0000313" key="2">
    <source>
        <dbReference type="Proteomes" id="UP000292052"/>
    </source>
</evidence>
<organism evidence="1 2">
    <name type="scientific">Asbolus verrucosus</name>
    <name type="common">Desert ironclad beetle</name>
    <dbReference type="NCBI Taxonomy" id="1661398"/>
    <lineage>
        <taxon>Eukaryota</taxon>
        <taxon>Metazoa</taxon>
        <taxon>Ecdysozoa</taxon>
        <taxon>Arthropoda</taxon>
        <taxon>Hexapoda</taxon>
        <taxon>Insecta</taxon>
        <taxon>Pterygota</taxon>
        <taxon>Neoptera</taxon>
        <taxon>Endopterygota</taxon>
        <taxon>Coleoptera</taxon>
        <taxon>Polyphaga</taxon>
        <taxon>Cucujiformia</taxon>
        <taxon>Tenebrionidae</taxon>
        <taxon>Pimeliinae</taxon>
        <taxon>Asbolus</taxon>
    </lineage>
</organism>
<sequence length="29" mass="3300">MEFLRPIALALNRDIPSALIYSADLALRR</sequence>
<accession>A0A482VGV9</accession>
<protein>
    <submittedName>
        <fullName evidence="1">Uncharacterized protein</fullName>
    </submittedName>
</protein>
<dbReference type="Proteomes" id="UP000292052">
    <property type="component" value="Unassembled WGS sequence"/>
</dbReference>
<comment type="caution">
    <text evidence="1">The sequence shown here is derived from an EMBL/GenBank/DDBJ whole genome shotgun (WGS) entry which is preliminary data.</text>
</comment>
<gene>
    <name evidence="1" type="ORF">BDFB_005170</name>
</gene>
<keyword evidence="2" id="KW-1185">Reference proteome</keyword>
<dbReference type="AlphaFoldDB" id="A0A482VGV9"/>
<reference evidence="1 2" key="1">
    <citation type="submission" date="2017-03" db="EMBL/GenBank/DDBJ databases">
        <title>Genome of the blue death feigning beetle - Asbolus verrucosus.</title>
        <authorList>
            <person name="Rider S.D."/>
        </authorList>
    </citation>
    <scope>NUCLEOTIDE SEQUENCE [LARGE SCALE GENOMIC DNA]</scope>
    <source>
        <strain evidence="1">Butters</strain>
        <tissue evidence="1">Head and leg muscle</tissue>
    </source>
</reference>
<name>A0A482VGV9_ASBVE</name>
<proteinExistence type="predicted"/>
<evidence type="ECO:0000313" key="1">
    <source>
        <dbReference type="EMBL" id="RZC22693.1"/>
    </source>
</evidence>
<dbReference type="EMBL" id="QDEB01103477">
    <property type="protein sequence ID" value="RZC22693.1"/>
    <property type="molecule type" value="Genomic_DNA"/>
</dbReference>